<evidence type="ECO:0000313" key="3">
    <source>
        <dbReference type="Proteomes" id="UP000823941"/>
    </source>
</evidence>
<feature type="region of interest" description="Disordered" evidence="1">
    <location>
        <begin position="67"/>
        <end position="91"/>
    </location>
</feature>
<gene>
    <name evidence="2" type="ORF">JYU34_001722</name>
</gene>
<feature type="compositionally biased region" description="Basic and acidic residues" evidence="1">
    <location>
        <begin position="67"/>
        <end position="81"/>
    </location>
</feature>
<dbReference type="Proteomes" id="UP000823941">
    <property type="component" value="Chromosome 3"/>
</dbReference>
<name>A0ABQ7R4M4_PLUXY</name>
<feature type="region of interest" description="Disordered" evidence="1">
    <location>
        <begin position="32"/>
        <end position="52"/>
    </location>
</feature>
<accession>A0ABQ7R4M4</accession>
<proteinExistence type="predicted"/>
<evidence type="ECO:0000256" key="1">
    <source>
        <dbReference type="SAM" id="MobiDB-lite"/>
    </source>
</evidence>
<protein>
    <submittedName>
        <fullName evidence="2">Uncharacterized protein</fullName>
    </submittedName>
</protein>
<sequence>MHPRCCQPWSYTDVRCCAPARCFQRSSRCCSTRWAPSPPPAPRSPSACASTSTPGCCSPGTMYQEMREREGSRSQRIKREAFSPNWSKRAC</sequence>
<reference evidence="2 3" key="1">
    <citation type="submission" date="2021-06" db="EMBL/GenBank/DDBJ databases">
        <title>A haploid diamondback moth (Plutella xylostella L.) genome assembly resolves 31 chromosomes and identifies a diamide resistance mutation.</title>
        <authorList>
            <person name="Ward C.M."/>
            <person name="Perry K.D."/>
            <person name="Baker G."/>
            <person name="Powis K."/>
            <person name="Heckel D.G."/>
            <person name="Baxter S.W."/>
        </authorList>
    </citation>
    <scope>NUCLEOTIDE SEQUENCE [LARGE SCALE GENOMIC DNA]</scope>
    <source>
        <strain evidence="2 3">LV</strain>
        <tissue evidence="2">Single pupa</tissue>
    </source>
</reference>
<organism evidence="2 3">
    <name type="scientific">Plutella xylostella</name>
    <name type="common">Diamondback moth</name>
    <name type="synonym">Plutella maculipennis</name>
    <dbReference type="NCBI Taxonomy" id="51655"/>
    <lineage>
        <taxon>Eukaryota</taxon>
        <taxon>Metazoa</taxon>
        <taxon>Ecdysozoa</taxon>
        <taxon>Arthropoda</taxon>
        <taxon>Hexapoda</taxon>
        <taxon>Insecta</taxon>
        <taxon>Pterygota</taxon>
        <taxon>Neoptera</taxon>
        <taxon>Endopterygota</taxon>
        <taxon>Lepidoptera</taxon>
        <taxon>Glossata</taxon>
        <taxon>Ditrysia</taxon>
        <taxon>Yponomeutoidea</taxon>
        <taxon>Plutellidae</taxon>
        <taxon>Plutella</taxon>
    </lineage>
</organism>
<evidence type="ECO:0000313" key="2">
    <source>
        <dbReference type="EMBL" id="KAG7312250.1"/>
    </source>
</evidence>
<comment type="caution">
    <text evidence="2">The sequence shown here is derived from an EMBL/GenBank/DDBJ whole genome shotgun (WGS) entry which is preliminary data.</text>
</comment>
<dbReference type="EMBL" id="JAHIBW010000003">
    <property type="protein sequence ID" value="KAG7312250.1"/>
    <property type="molecule type" value="Genomic_DNA"/>
</dbReference>
<keyword evidence="3" id="KW-1185">Reference proteome</keyword>